<gene>
    <name evidence="2" type="ORF">FQB35_14280</name>
</gene>
<dbReference type="InterPro" id="IPR026268">
    <property type="entry name" value="RseC"/>
</dbReference>
<dbReference type="PANTHER" id="PTHR35867:SF1">
    <property type="entry name" value="PROTEIN RSEC"/>
    <property type="match status" value="1"/>
</dbReference>
<dbReference type="RefSeq" id="WP_148810516.1">
    <property type="nucleotide sequence ID" value="NZ_CP042243.1"/>
</dbReference>
<feature type="transmembrane region" description="Helical" evidence="1">
    <location>
        <begin position="69"/>
        <end position="91"/>
    </location>
</feature>
<feature type="transmembrane region" description="Helical" evidence="1">
    <location>
        <begin position="103"/>
        <end position="120"/>
    </location>
</feature>
<dbReference type="InterPro" id="IPR007359">
    <property type="entry name" value="SigmaE_reg_RseC_MucC"/>
</dbReference>
<dbReference type="PANTHER" id="PTHR35867">
    <property type="entry name" value="PROTEIN RSEC"/>
    <property type="match status" value="1"/>
</dbReference>
<dbReference type="KEGG" id="crs:FQB35_14280"/>
<accession>A0A5C0SIS8</accession>
<evidence type="ECO:0000313" key="3">
    <source>
        <dbReference type="Proteomes" id="UP000324646"/>
    </source>
</evidence>
<reference evidence="2 3" key="1">
    <citation type="submission" date="2019-07" db="EMBL/GenBank/DDBJ databases">
        <title>Complete genome of Crassaminicella thermophila SY095.</title>
        <authorList>
            <person name="Li X."/>
        </authorList>
    </citation>
    <scope>NUCLEOTIDE SEQUENCE [LARGE SCALE GENOMIC DNA]</scope>
    <source>
        <strain evidence="2 3">SY095</strain>
    </source>
</reference>
<keyword evidence="1" id="KW-1133">Transmembrane helix</keyword>
<dbReference type="PIRSF" id="PIRSF004923">
    <property type="entry name" value="RseC"/>
    <property type="match status" value="1"/>
</dbReference>
<keyword evidence="3" id="KW-1185">Reference proteome</keyword>
<name>A0A5C0SIS8_CRATE</name>
<keyword evidence="1" id="KW-0812">Transmembrane</keyword>
<protein>
    <submittedName>
        <fullName evidence="2">SoxR reducing system RseC family protein</fullName>
    </submittedName>
</protein>
<dbReference type="Proteomes" id="UP000324646">
    <property type="component" value="Chromosome"/>
</dbReference>
<evidence type="ECO:0000313" key="2">
    <source>
        <dbReference type="EMBL" id="QEK13344.1"/>
    </source>
</evidence>
<dbReference type="Pfam" id="PF04246">
    <property type="entry name" value="RseC_MucC"/>
    <property type="match status" value="1"/>
</dbReference>
<dbReference type="OrthoDB" id="1734233at2"/>
<dbReference type="EMBL" id="CP042243">
    <property type="protein sequence ID" value="QEK13344.1"/>
    <property type="molecule type" value="Genomic_DNA"/>
</dbReference>
<sequence length="141" mass="15634">MEKIGRIISTNGNVAKIEILRTSACGEKCSSCKVGCSKTGMYIDVENTVGATPSQFVKVKVETKIVMKVAFLVYIVPLFMLIVGIVSGSYIHQLLGVTFSAELFSFLLGMIFMGLSYGVVRKFDQIYKSKEKIKYEIIKIL</sequence>
<organism evidence="2 3">
    <name type="scientific">Crassaminicella thermophila</name>
    <dbReference type="NCBI Taxonomy" id="2599308"/>
    <lineage>
        <taxon>Bacteria</taxon>
        <taxon>Bacillati</taxon>
        <taxon>Bacillota</taxon>
        <taxon>Clostridia</taxon>
        <taxon>Eubacteriales</taxon>
        <taxon>Clostridiaceae</taxon>
        <taxon>Crassaminicella</taxon>
    </lineage>
</organism>
<keyword evidence="1" id="KW-0472">Membrane</keyword>
<dbReference type="AlphaFoldDB" id="A0A5C0SIS8"/>
<evidence type="ECO:0000256" key="1">
    <source>
        <dbReference type="SAM" id="Phobius"/>
    </source>
</evidence>
<proteinExistence type="predicted"/>